<dbReference type="CDD" id="cd02440">
    <property type="entry name" value="AdoMet_MTases"/>
    <property type="match status" value="1"/>
</dbReference>
<dbReference type="Gene3D" id="3.40.50.150">
    <property type="entry name" value="Vaccinia Virus protein VP39"/>
    <property type="match status" value="1"/>
</dbReference>
<evidence type="ECO:0000313" key="6">
    <source>
        <dbReference type="Proteomes" id="UP000237755"/>
    </source>
</evidence>
<keyword evidence="2" id="KW-0808">Transferase</keyword>
<keyword evidence="3" id="KW-0949">S-adenosyl-L-methionine</keyword>
<comment type="caution">
    <text evidence="5">The sequence shown here is derived from an EMBL/GenBank/DDBJ whole genome shotgun (WGS) entry which is preliminary data.</text>
</comment>
<dbReference type="Proteomes" id="UP000237755">
    <property type="component" value="Unassembled WGS sequence"/>
</dbReference>
<feature type="domain" description="Methyltransferase" evidence="4">
    <location>
        <begin position="67"/>
        <end position="172"/>
    </location>
</feature>
<evidence type="ECO:0000256" key="2">
    <source>
        <dbReference type="ARBA" id="ARBA00022679"/>
    </source>
</evidence>
<dbReference type="SUPFAM" id="SSF53335">
    <property type="entry name" value="S-adenosyl-L-methionine-dependent methyltransferases"/>
    <property type="match status" value="1"/>
</dbReference>
<dbReference type="InterPro" id="IPR029063">
    <property type="entry name" value="SAM-dependent_MTases_sf"/>
</dbReference>
<dbReference type="Pfam" id="PF13649">
    <property type="entry name" value="Methyltransf_25"/>
    <property type="match status" value="1"/>
</dbReference>
<sequence length="269" mass="29786">MTRWGWPLRSRATDAAELMDAPDADPEMLTRTYEQFRLVNAAVSGWRDIYRRFVRPHLSATRDTTLLDIGAGGGDLPLSLAHWATNDGLRLQVTAIDPDARADEFARRQLVLRHPARLQPGVGGVEFRRAFSSELVADGAQFDLVISNHMLHHLTPAELGGLLYDSERLVRPASDPTGPGNAADPHGRRLPRALHSDITRSALAYAGFALGTLPFARNLLNRSYIRADGLTSIRRSYRPAELQVALPPGWSVQPQSHFRYLLTWAGPDA</sequence>
<dbReference type="PANTHER" id="PTHR43464:SF19">
    <property type="entry name" value="UBIQUINONE BIOSYNTHESIS O-METHYLTRANSFERASE, MITOCHONDRIAL"/>
    <property type="match status" value="1"/>
</dbReference>
<evidence type="ECO:0000259" key="4">
    <source>
        <dbReference type="Pfam" id="PF13649"/>
    </source>
</evidence>
<dbReference type="EMBL" id="MPZN01000025">
    <property type="protein sequence ID" value="PPL18824.1"/>
    <property type="molecule type" value="Genomic_DNA"/>
</dbReference>
<proteinExistence type="predicted"/>
<dbReference type="PANTHER" id="PTHR43464">
    <property type="entry name" value="METHYLTRANSFERASE"/>
    <property type="match status" value="1"/>
</dbReference>
<accession>A0ABX5AWC3</accession>
<evidence type="ECO:0000256" key="1">
    <source>
        <dbReference type="ARBA" id="ARBA00022603"/>
    </source>
</evidence>
<name>A0ABX5AWC3_9MICO</name>
<gene>
    <name evidence="5" type="ORF">GY24_09095</name>
</gene>
<dbReference type="RefSeq" id="WP_233279287.1">
    <property type="nucleotide sequence ID" value="NZ_MPZN01000025.1"/>
</dbReference>
<dbReference type="InterPro" id="IPR041698">
    <property type="entry name" value="Methyltransf_25"/>
</dbReference>
<protein>
    <recommendedName>
        <fullName evidence="4">Methyltransferase domain-containing protein</fullName>
    </recommendedName>
</protein>
<keyword evidence="1" id="KW-0489">Methyltransferase</keyword>
<reference evidence="5 6" key="1">
    <citation type="journal article" date="2008" name="Int. J. Syst. Evol. Microbiol.">
        <title>Leifsonia pindariensis sp. nov., isolated from the Pindari glacier of the Indian Himalayas, and emended description of the genus Leifsonia.</title>
        <authorList>
            <person name="Reddy G.S."/>
            <person name="Prabagaran S.R."/>
            <person name="Shivaji S."/>
        </authorList>
    </citation>
    <scope>NUCLEOTIDE SEQUENCE [LARGE SCALE GENOMIC DNA]</scope>
    <source>
        <strain evidence="5 6">PON 10</strain>
    </source>
</reference>
<evidence type="ECO:0000313" key="5">
    <source>
        <dbReference type="EMBL" id="PPL18824.1"/>
    </source>
</evidence>
<evidence type="ECO:0000256" key="3">
    <source>
        <dbReference type="ARBA" id="ARBA00022691"/>
    </source>
</evidence>
<keyword evidence="6" id="KW-1185">Reference proteome</keyword>
<organism evidence="5 6">
    <name type="scientific">Microterricola pindariensis</name>
    <dbReference type="NCBI Taxonomy" id="478010"/>
    <lineage>
        <taxon>Bacteria</taxon>
        <taxon>Bacillati</taxon>
        <taxon>Actinomycetota</taxon>
        <taxon>Actinomycetes</taxon>
        <taxon>Micrococcales</taxon>
        <taxon>Microbacteriaceae</taxon>
        <taxon>Microterricola</taxon>
    </lineage>
</organism>